<organism evidence="1 2">
    <name type="scientific">Allacma fusca</name>
    <dbReference type="NCBI Taxonomy" id="39272"/>
    <lineage>
        <taxon>Eukaryota</taxon>
        <taxon>Metazoa</taxon>
        <taxon>Ecdysozoa</taxon>
        <taxon>Arthropoda</taxon>
        <taxon>Hexapoda</taxon>
        <taxon>Collembola</taxon>
        <taxon>Symphypleona</taxon>
        <taxon>Sminthuridae</taxon>
        <taxon>Allacma</taxon>
    </lineage>
</organism>
<comment type="caution">
    <text evidence="1">The sequence shown here is derived from an EMBL/GenBank/DDBJ whole genome shotgun (WGS) entry which is preliminary data.</text>
</comment>
<accession>A0A8J2JNS2</accession>
<dbReference type="AlphaFoldDB" id="A0A8J2JNS2"/>
<reference evidence="1" key="1">
    <citation type="submission" date="2021-06" db="EMBL/GenBank/DDBJ databases">
        <authorList>
            <person name="Hodson N. C."/>
            <person name="Mongue J. A."/>
            <person name="Jaron S. K."/>
        </authorList>
    </citation>
    <scope>NUCLEOTIDE SEQUENCE</scope>
</reference>
<proteinExistence type="predicted"/>
<evidence type="ECO:0000313" key="1">
    <source>
        <dbReference type="EMBL" id="CAG7667371.1"/>
    </source>
</evidence>
<keyword evidence="2" id="KW-1185">Reference proteome</keyword>
<dbReference type="Proteomes" id="UP000708208">
    <property type="component" value="Unassembled WGS sequence"/>
</dbReference>
<protein>
    <submittedName>
        <fullName evidence="1">Uncharacterized protein</fullName>
    </submittedName>
</protein>
<name>A0A8J2JNS2_9HEXA</name>
<feature type="non-terminal residue" evidence="1">
    <location>
        <position position="72"/>
    </location>
</feature>
<sequence>MCSAEGGLKRHWIPCCERTLSTVDEWGSDFTRARKSFISRFAPIKLEPRSLYISMGFMWSEMNLRNAAKKES</sequence>
<gene>
    <name evidence="1" type="ORF">AFUS01_LOCUS1724</name>
</gene>
<dbReference type="EMBL" id="CAJVCH010009645">
    <property type="protein sequence ID" value="CAG7667371.1"/>
    <property type="molecule type" value="Genomic_DNA"/>
</dbReference>
<evidence type="ECO:0000313" key="2">
    <source>
        <dbReference type="Proteomes" id="UP000708208"/>
    </source>
</evidence>